<reference evidence="1" key="1">
    <citation type="submission" date="2023-03" db="UniProtKB">
        <authorList>
            <consortium name="EnsemblPlants"/>
        </authorList>
    </citation>
    <scope>IDENTIFICATION</scope>
</reference>
<dbReference type="EnsemblPlants" id="MELO3C035108.2.1">
    <property type="protein sequence ID" value="MELO3C035108.2.1"/>
    <property type="gene ID" value="MELO3C035108.2"/>
</dbReference>
<accession>A0A9I9EKH6</accession>
<sequence length="91" mass="10643">MRREKGEKGTTNYRLCHLQPSLFPPPRVISCLILQILNEQSKTNKANRGKQPYNLSSEFKSFLQRQFKLNEERGEPPIRVGVNLSEDDLWQ</sequence>
<protein>
    <submittedName>
        <fullName evidence="1">Uncharacterized protein</fullName>
    </submittedName>
</protein>
<evidence type="ECO:0000313" key="1">
    <source>
        <dbReference type="EnsemblPlants" id="MELO3C035108.2.1"/>
    </source>
</evidence>
<proteinExistence type="predicted"/>
<dbReference type="AlphaFoldDB" id="A0A9I9EKH6"/>
<name>A0A9I9EKH6_CUCME</name>
<organism evidence="1">
    <name type="scientific">Cucumis melo</name>
    <name type="common">Muskmelon</name>
    <dbReference type="NCBI Taxonomy" id="3656"/>
    <lineage>
        <taxon>Eukaryota</taxon>
        <taxon>Viridiplantae</taxon>
        <taxon>Streptophyta</taxon>
        <taxon>Embryophyta</taxon>
        <taxon>Tracheophyta</taxon>
        <taxon>Spermatophyta</taxon>
        <taxon>Magnoliopsida</taxon>
        <taxon>eudicotyledons</taxon>
        <taxon>Gunneridae</taxon>
        <taxon>Pentapetalae</taxon>
        <taxon>rosids</taxon>
        <taxon>fabids</taxon>
        <taxon>Cucurbitales</taxon>
        <taxon>Cucurbitaceae</taxon>
        <taxon>Benincaseae</taxon>
        <taxon>Cucumis</taxon>
    </lineage>
</organism>
<dbReference type="Gramene" id="MELO3C035108.2.1">
    <property type="protein sequence ID" value="MELO3C035108.2.1"/>
    <property type="gene ID" value="MELO3C035108.2"/>
</dbReference>